<dbReference type="PANTHER" id="PTHR30193:SF37">
    <property type="entry name" value="INNER MEMBRANE ABC TRANSPORTER PERMEASE PROTEIN YCJO"/>
    <property type="match status" value="1"/>
</dbReference>
<gene>
    <name evidence="9" type="ORF">C8C76_1034</name>
</gene>
<dbReference type="Gene3D" id="1.10.3720.10">
    <property type="entry name" value="MetI-like"/>
    <property type="match status" value="1"/>
</dbReference>
<feature type="transmembrane region" description="Helical" evidence="7">
    <location>
        <begin position="104"/>
        <end position="125"/>
    </location>
</feature>
<protein>
    <submittedName>
        <fullName evidence="9">Carbohydrate ABC transporter membrane protein 1 (CUT1 family)</fullName>
    </submittedName>
</protein>
<dbReference type="Pfam" id="PF00528">
    <property type="entry name" value="BPD_transp_1"/>
    <property type="match status" value="1"/>
</dbReference>
<dbReference type="SUPFAM" id="SSF161098">
    <property type="entry name" value="MetI-like"/>
    <property type="match status" value="1"/>
</dbReference>
<feature type="transmembrane region" description="Helical" evidence="7">
    <location>
        <begin position="66"/>
        <end position="92"/>
    </location>
</feature>
<evidence type="ECO:0000256" key="5">
    <source>
        <dbReference type="ARBA" id="ARBA00022989"/>
    </source>
</evidence>
<feature type="transmembrane region" description="Helical" evidence="7">
    <location>
        <begin position="220"/>
        <end position="240"/>
    </location>
</feature>
<evidence type="ECO:0000313" key="9">
    <source>
        <dbReference type="EMBL" id="PTW02150.1"/>
    </source>
</evidence>
<dbReference type="AlphaFoldDB" id="A0A2T5RQ97"/>
<comment type="subcellular location">
    <subcellularLocation>
        <location evidence="1 7">Cell membrane</location>
        <topology evidence="1 7">Multi-pass membrane protein</topology>
    </subcellularLocation>
</comment>
<proteinExistence type="inferred from homology"/>
<dbReference type="PANTHER" id="PTHR30193">
    <property type="entry name" value="ABC TRANSPORTER PERMEASE PROTEIN"/>
    <property type="match status" value="1"/>
</dbReference>
<dbReference type="CDD" id="cd06261">
    <property type="entry name" value="TM_PBP2"/>
    <property type="match status" value="1"/>
</dbReference>
<feature type="transmembrane region" description="Helical" evidence="7">
    <location>
        <begin position="279"/>
        <end position="299"/>
    </location>
</feature>
<evidence type="ECO:0000256" key="7">
    <source>
        <dbReference type="RuleBase" id="RU363032"/>
    </source>
</evidence>
<comment type="caution">
    <text evidence="9">The sequence shown here is derived from an EMBL/GenBank/DDBJ whole genome shotgun (WGS) entry which is preliminary data.</text>
</comment>
<dbReference type="EMBL" id="QAXS01000003">
    <property type="protein sequence ID" value="PTW02150.1"/>
    <property type="molecule type" value="Genomic_DNA"/>
</dbReference>
<dbReference type="GO" id="GO:0005886">
    <property type="term" value="C:plasma membrane"/>
    <property type="evidence" value="ECO:0007669"/>
    <property type="project" value="UniProtKB-SubCell"/>
</dbReference>
<evidence type="ECO:0000313" key="10">
    <source>
        <dbReference type="Proteomes" id="UP000244089"/>
    </source>
</evidence>
<evidence type="ECO:0000256" key="1">
    <source>
        <dbReference type="ARBA" id="ARBA00004651"/>
    </source>
</evidence>
<evidence type="ECO:0000259" key="8">
    <source>
        <dbReference type="PROSITE" id="PS50928"/>
    </source>
</evidence>
<accession>A0A2T5RQ97</accession>
<feature type="domain" description="ABC transmembrane type-1" evidence="8">
    <location>
        <begin position="66"/>
        <end position="295"/>
    </location>
</feature>
<dbReference type="InterPro" id="IPR051393">
    <property type="entry name" value="ABC_transporter_permease"/>
</dbReference>
<dbReference type="Proteomes" id="UP000244089">
    <property type="component" value="Unassembled WGS sequence"/>
</dbReference>
<name>A0A2T5RQ97_9FIRM</name>
<dbReference type="RefSeq" id="WP_108138108.1">
    <property type="nucleotide sequence ID" value="NZ_JBQPXQ010000005.1"/>
</dbReference>
<keyword evidence="5 7" id="KW-1133">Transmembrane helix</keyword>
<dbReference type="GO" id="GO:0055085">
    <property type="term" value="P:transmembrane transport"/>
    <property type="evidence" value="ECO:0007669"/>
    <property type="project" value="InterPro"/>
</dbReference>
<dbReference type="PROSITE" id="PS50928">
    <property type="entry name" value="ABC_TM1"/>
    <property type="match status" value="1"/>
</dbReference>
<dbReference type="OrthoDB" id="2637002at2"/>
<dbReference type="InterPro" id="IPR000515">
    <property type="entry name" value="MetI-like"/>
</dbReference>
<evidence type="ECO:0000256" key="3">
    <source>
        <dbReference type="ARBA" id="ARBA00022475"/>
    </source>
</evidence>
<keyword evidence="2 7" id="KW-0813">Transport</keyword>
<organism evidence="9 10">
    <name type="scientific">Halanaerobium saccharolyticum</name>
    <dbReference type="NCBI Taxonomy" id="43595"/>
    <lineage>
        <taxon>Bacteria</taxon>
        <taxon>Bacillati</taxon>
        <taxon>Bacillota</taxon>
        <taxon>Clostridia</taxon>
        <taxon>Halanaerobiales</taxon>
        <taxon>Halanaerobiaceae</taxon>
        <taxon>Halanaerobium</taxon>
    </lineage>
</organism>
<comment type="similarity">
    <text evidence="7">Belongs to the binding-protein-dependent transport system permease family.</text>
</comment>
<keyword evidence="3" id="KW-1003">Cell membrane</keyword>
<evidence type="ECO:0000256" key="2">
    <source>
        <dbReference type="ARBA" id="ARBA00022448"/>
    </source>
</evidence>
<sequence>MRLKKKHAPYVFISPFFILFFIFGAFPILFSLYLSFFRWDGMSAMRFVGIENYQFVLTDPWFWQSIFNTLSIAIMTTIPQHVFAIGFAFILHRGMVKFKEFFRTAYFLPYITAPVAVAMIFTTLFGSPFGILNATLNGLLSLPLIGNLLELLNISSPIRWLSDPNFIRPSVAALLTWRFTGWNIIIYYAGLQKISNGIYEAASIDGASTRQTFFKITLPLLRPIMFFAMLMSIIGNMQIFDEPIILLGAMGGTNRAGLTTAMYLYQTAFGWTEFGTGSAIAYVLCVFIVIASIIFNKYFRREI</sequence>
<feature type="transmembrane region" description="Helical" evidence="7">
    <location>
        <begin position="12"/>
        <end position="36"/>
    </location>
</feature>
<dbReference type="InterPro" id="IPR035906">
    <property type="entry name" value="MetI-like_sf"/>
</dbReference>
<evidence type="ECO:0000256" key="6">
    <source>
        <dbReference type="ARBA" id="ARBA00023136"/>
    </source>
</evidence>
<reference evidence="9 10" key="1">
    <citation type="submission" date="2018-04" db="EMBL/GenBank/DDBJ databases">
        <title>Subsurface microbial communities from deep shales in Ohio and West Virginia, USA.</title>
        <authorList>
            <person name="Wrighton K."/>
        </authorList>
    </citation>
    <scope>NUCLEOTIDE SEQUENCE [LARGE SCALE GENOMIC DNA]</scope>
    <source>
        <strain evidence="9 10">WC1</strain>
    </source>
</reference>
<keyword evidence="4 7" id="KW-0812">Transmembrane</keyword>
<evidence type="ECO:0000256" key="4">
    <source>
        <dbReference type="ARBA" id="ARBA00022692"/>
    </source>
</evidence>
<keyword evidence="6 7" id="KW-0472">Membrane</keyword>